<feature type="chain" id="PRO_5041894098" evidence="1">
    <location>
        <begin position="24"/>
        <end position="126"/>
    </location>
</feature>
<accession>A0AAF3FE14</accession>
<dbReference type="AlphaFoldDB" id="A0AAF3FE14"/>
<evidence type="ECO:0000313" key="2">
    <source>
        <dbReference type="Proteomes" id="UP000887575"/>
    </source>
</evidence>
<dbReference type="WBParaSite" id="MBELARI_LOCUS4876">
    <property type="protein sequence ID" value="MBELARI_LOCUS4876"/>
    <property type="gene ID" value="MBELARI_LOCUS4876"/>
</dbReference>
<evidence type="ECO:0000313" key="4">
    <source>
        <dbReference type="WBParaSite" id="MBELARI_LOCUS4876"/>
    </source>
</evidence>
<protein>
    <submittedName>
        <fullName evidence="3 4">Uncharacterized protein</fullName>
    </submittedName>
</protein>
<keyword evidence="1" id="KW-0732">Signal</keyword>
<reference evidence="3 4" key="1">
    <citation type="submission" date="2024-02" db="UniProtKB">
        <authorList>
            <consortium name="WormBaseParasite"/>
        </authorList>
    </citation>
    <scope>IDENTIFICATION</scope>
</reference>
<evidence type="ECO:0000256" key="1">
    <source>
        <dbReference type="SAM" id="SignalP"/>
    </source>
</evidence>
<name>A0AAF3FE14_9BILA</name>
<dbReference type="Proteomes" id="UP000887575">
    <property type="component" value="Unassembled WGS sequence"/>
</dbReference>
<organism evidence="2 4">
    <name type="scientific">Mesorhabditis belari</name>
    <dbReference type="NCBI Taxonomy" id="2138241"/>
    <lineage>
        <taxon>Eukaryota</taxon>
        <taxon>Metazoa</taxon>
        <taxon>Ecdysozoa</taxon>
        <taxon>Nematoda</taxon>
        <taxon>Chromadorea</taxon>
        <taxon>Rhabditida</taxon>
        <taxon>Rhabditina</taxon>
        <taxon>Rhabditomorpha</taxon>
        <taxon>Rhabditoidea</taxon>
        <taxon>Rhabditidae</taxon>
        <taxon>Mesorhabditinae</taxon>
        <taxon>Mesorhabditis</taxon>
    </lineage>
</organism>
<proteinExistence type="predicted"/>
<sequence>MMNTAFSTQIVITVFALITLTSSQSSSIVPTTAAASTPAASTSGTCIEKYTPWLTRGVCNDTCGGYGQMQLIRACVTGCTCQGPFTMYTLCAQALCAFPRATCDTSVGLAKYLYGTNWYCGFGNGL</sequence>
<keyword evidence="2" id="KW-1185">Reference proteome</keyword>
<evidence type="ECO:0000313" key="3">
    <source>
        <dbReference type="WBParaSite" id="MBELARI_LOCUS10835"/>
    </source>
</evidence>
<dbReference type="WBParaSite" id="MBELARI_LOCUS10835">
    <property type="protein sequence ID" value="MBELARI_LOCUS10835"/>
    <property type="gene ID" value="MBELARI_LOCUS10835"/>
</dbReference>
<feature type="signal peptide" evidence="1">
    <location>
        <begin position="1"/>
        <end position="23"/>
    </location>
</feature>